<protein>
    <submittedName>
        <fullName evidence="5">Transcriptional regulatory protein</fullName>
    </submittedName>
</protein>
<gene>
    <name evidence="5" type="ORF">I595_353</name>
</gene>
<sequence length="224" mass="25738">MAGTKVLRNQVKRHLLEQIRRQELRIGKTINLAKLAREIGISVTPIREALSQLEQSRIVVAVPNRGFLIPELSLQEATNLYETVAQLEVLALEQTTFDQKVVGQLKRELLTWQASITPTARLASRVRFHDCLISNCPNQLLISIIKELETRIVFYEQLLITDPKFYEQADQQNEAIVSAIEEDNKPTAALILKMNWMGIAEHIKSRLLLDYDVQHYTIEPNEER</sequence>
<dbReference type="InterPro" id="IPR000524">
    <property type="entry name" value="Tscrpt_reg_HTH_GntR"/>
</dbReference>
<dbReference type="AlphaFoldDB" id="A0A0P7ANF1"/>
<feature type="domain" description="HTH gntR-type" evidence="4">
    <location>
        <begin position="5"/>
        <end position="72"/>
    </location>
</feature>
<evidence type="ECO:0000256" key="1">
    <source>
        <dbReference type="ARBA" id="ARBA00023015"/>
    </source>
</evidence>
<dbReference type="EMBL" id="LDJX01000001">
    <property type="protein sequence ID" value="KPM33450.1"/>
    <property type="molecule type" value="Genomic_DNA"/>
</dbReference>
<dbReference type="SUPFAM" id="SSF48008">
    <property type="entry name" value="GntR ligand-binding domain-like"/>
    <property type="match status" value="1"/>
</dbReference>
<dbReference type="PANTHER" id="PTHR43537:SF5">
    <property type="entry name" value="UXU OPERON TRANSCRIPTIONAL REGULATOR"/>
    <property type="match status" value="1"/>
</dbReference>
<reference evidence="5 6" key="1">
    <citation type="submission" date="2015-09" db="EMBL/GenBank/DDBJ databases">
        <title>Genome sequence of the marine flavobacterium Croceitalea dokdonensis DOKDO 023 that contains proton- and sodium-pumping rhodopsins.</title>
        <authorList>
            <person name="Kwon S.-K."/>
            <person name="Lee H.K."/>
            <person name="Kwak M.-J."/>
            <person name="Kim J.F."/>
        </authorList>
    </citation>
    <scope>NUCLEOTIDE SEQUENCE [LARGE SCALE GENOMIC DNA]</scope>
    <source>
        <strain evidence="5 6">DOKDO 023</strain>
    </source>
</reference>
<name>A0A0P7ANF1_9FLAO</name>
<evidence type="ECO:0000256" key="3">
    <source>
        <dbReference type="ARBA" id="ARBA00023163"/>
    </source>
</evidence>
<dbReference type="InterPro" id="IPR036390">
    <property type="entry name" value="WH_DNA-bd_sf"/>
</dbReference>
<proteinExistence type="predicted"/>
<keyword evidence="2" id="KW-0238">DNA-binding</keyword>
<dbReference type="SMART" id="SM00345">
    <property type="entry name" value="HTH_GNTR"/>
    <property type="match status" value="1"/>
</dbReference>
<dbReference type="GO" id="GO:0003700">
    <property type="term" value="F:DNA-binding transcription factor activity"/>
    <property type="evidence" value="ECO:0007669"/>
    <property type="project" value="InterPro"/>
</dbReference>
<evidence type="ECO:0000313" key="6">
    <source>
        <dbReference type="Proteomes" id="UP000050280"/>
    </source>
</evidence>
<dbReference type="PANTHER" id="PTHR43537">
    <property type="entry name" value="TRANSCRIPTIONAL REGULATOR, GNTR FAMILY"/>
    <property type="match status" value="1"/>
</dbReference>
<dbReference type="Gene3D" id="1.20.120.530">
    <property type="entry name" value="GntR ligand-binding domain-like"/>
    <property type="match status" value="1"/>
</dbReference>
<dbReference type="InterPro" id="IPR008920">
    <property type="entry name" value="TF_FadR/GntR_C"/>
</dbReference>
<evidence type="ECO:0000259" key="4">
    <source>
        <dbReference type="PROSITE" id="PS50949"/>
    </source>
</evidence>
<keyword evidence="6" id="KW-1185">Reference proteome</keyword>
<dbReference type="STRING" id="1300341.I595_353"/>
<dbReference type="InterPro" id="IPR036388">
    <property type="entry name" value="WH-like_DNA-bd_sf"/>
</dbReference>
<dbReference type="InterPro" id="IPR011711">
    <property type="entry name" value="GntR_C"/>
</dbReference>
<evidence type="ECO:0000313" key="5">
    <source>
        <dbReference type="EMBL" id="KPM33450.1"/>
    </source>
</evidence>
<organism evidence="5 6">
    <name type="scientific">Croceitalea dokdonensis DOKDO 023</name>
    <dbReference type="NCBI Taxonomy" id="1300341"/>
    <lineage>
        <taxon>Bacteria</taxon>
        <taxon>Pseudomonadati</taxon>
        <taxon>Bacteroidota</taxon>
        <taxon>Flavobacteriia</taxon>
        <taxon>Flavobacteriales</taxon>
        <taxon>Flavobacteriaceae</taxon>
        <taxon>Croceitalea</taxon>
    </lineage>
</organism>
<dbReference type="Pfam" id="PF07729">
    <property type="entry name" value="FCD"/>
    <property type="match status" value="1"/>
</dbReference>
<dbReference type="GO" id="GO:0003677">
    <property type="term" value="F:DNA binding"/>
    <property type="evidence" value="ECO:0007669"/>
    <property type="project" value="UniProtKB-KW"/>
</dbReference>
<dbReference type="SUPFAM" id="SSF46785">
    <property type="entry name" value="Winged helix' DNA-binding domain"/>
    <property type="match status" value="1"/>
</dbReference>
<dbReference type="PROSITE" id="PS50949">
    <property type="entry name" value="HTH_GNTR"/>
    <property type="match status" value="1"/>
</dbReference>
<dbReference type="Proteomes" id="UP000050280">
    <property type="component" value="Unassembled WGS sequence"/>
</dbReference>
<evidence type="ECO:0000256" key="2">
    <source>
        <dbReference type="ARBA" id="ARBA00023125"/>
    </source>
</evidence>
<accession>A0A0P7ANF1</accession>
<keyword evidence="1" id="KW-0805">Transcription regulation</keyword>
<dbReference type="Pfam" id="PF00392">
    <property type="entry name" value="GntR"/>
    <property type="match status" value="1"/>
</dbReference>
<dbReference type="RefSeq" id="WP_054557642.1">
    <property type="nucleotide sequence ID" value="NZ_LDJX01000001.1"/>
</dbReference>
<dbReference type="OrthoDB" id="389878at2"/>
<comment type="caution">
    <text evidence="5">The sequence shown here is derived from an EMBL/GenBank/DDBJ whole genome shotgun (WGS) entry which is preliminary data.</text>
</comment>
<dbReference type="Gene3D" id="1.10.10.10">
    <property type="entry name" value="Winged helix-like DNA-binding domain superfamily/Winged helix DNA-binding domain"/>
    <property type="match status" value="1"/>
</dbReference>
<keyword evidence="3" id="KW-0804">Transcription</keyword>